<keyword evidence="3" id="KW-1185">Reference proteome</keyword>
<keyword evidence="1" id="KW-1133">Transmembrane helix</keyword>
<evidence type="ECO:0000256" key="1">
    <source>
        <dbReference type="SAM" id="Phobius"/>
    </source>
</evidence>
<evidence type="ECO:0008006" key="4">
    <source>
        <dbReference type="Google" id="ProtNLM"/>
    </source>
</evidence>
<reference evidence="2" key="1">
    <citation type="submission" date="2022-03" db="EMBL/GenBank/DDBJ databases">
        <authorList>
            <person name="Woo C.Y."/>
        </authorList>
    </citation>
    <scope>NUCLEOTIDE SEQUENCE</scope>
    <source>
        <strain evidence="2">CYS-01</strain>
    </source>
</reference>
<proteinExistence type="predicted"/>
<dbReference type="EMBL" id="JALGBH010000001">
    <property type="protein sequence ID" value="MCJ0741239.1"/>
    <property type="molecule type" value="Genomic_DNA"/>
</dbReference>
<dbReference type="RefSeq" id="WP_243357634.1">
    <property type="nucleotide sequence ID" value="NZ_JALGBH010000001.1"/>
</dbReference>
<organism evidence="2 3">
    <name type="scientific">Pedobacter montanisoli</name>
    <dbReference type="NCBI Taxonomy" id="2923277"/>
    <lineage>
        <taxon>Bacteria</taxon>
        <taxon>Pseudomonadati</taxon>
        <taxon>Bacteroidota</taxon>
        <taxon>Sphingobacteriia</taxon>
        <taxon>Sphingobacteriales</taxon>
        <taxon>Sphingobacteriaceae</taxon>
        <taxon>Pedobacter</taxon>
    </lineage>
</organism>
<comment type="caution">
    <text evidence="2">The sequence shown here is derived from an EMBL/GenBank/DDBJ whole genome shotgun (WGS) entry which is preliminary data.</text>
</comment>
<sequence length="135" mass="16198">MIKIKLKKRRYKLSYFVGPLFVIMFIMDIFLQTDHTWRSYSYFFLGVSFTLFLFLDREANYILIDDENFVVLGRFFSRRINLNKVTDCEIKEDVLKIICNEKATFVNLTLIEHRSSEELISFLNQSKLKQILIYA</sequence>
<dbReference type="Proteomes" id="UP001165460">
    <property type="component" value="Unassembled WGS sequence"/>
</dbReference>
<feature type="transmembrane region" description="Helical" evidence="1">
    <location>
        <begin position="12"/>
        <end position="31"/>
    </location>
</feature>
<keyword evidence="1" id="KW-0812">Transmembrane</keyword>
<accession>A0ABS9ZVB1</accession>
<gene>
    <name evidence="2" type="ORF">MMF97_00870</name>
</gene>
<feature type="transmembrane region" description="Helical" evidence="1">
    <location>
        <begin position="37"/>
        <end position="55"/>
    </location>
</feature>
<protein>
    <recommendedName>
        <fullName evidence="4">PH domain-containing protein</fullName>
    </recommendedName>
</protein>
<keyword evidence="1" id="KW-0472">Membrane</keyword>
<evidence type="ECO:0000313" key="2">
    <source>
        <dbReference type="EMBL" id="MCJ0741239.1"/>
    </source>
</evidence>
<name>A0ABS9ZVB1_9SPHI</name>
<evidence type="ECO:0000313" key="3">
    <source>
        <dbReference type="Proteomes" id="UP001165460"/>
    </source>
</evidence>